<reference evidence="1 2" key="1">
    <citation type="submission" date="2022-12" db="EMBL/GenBank/DDBJ databases">
        <title>Chitinophagaceae gen. sp. nov., a new member of the family Chitinophagaceae, isolated from soil in a chemical factory.</title>
        <authorList>
            <person name="Ke Z."/>
        </authorList>
    </citation>
    <scope>NUCLEOTIDE SEQUENCE [LARGE SCALE GENOMIC DNA]</scope>
    <source>
        <strain evidence="1 2">LY-5</strain>
    </source>
</reference>
<evidence type="ECO:0000313" key="2">
    <source>
        <dbReference type="Proteomes" id="UP001210231"/>
    </source>
</evidence>
<organism evidence="1 2">
    <name type="scientific">Polluticaenibacter yanchengensis</name>
    <dbReference type="NCBI Taxonomy" id="3014562"/>
    <lineage>
        <taxon>Bacteria</taxon>
        <taxon>Pseudomonadati</taxon>
        <taxon>Bacteroidota</taxon>
        <taxon>Chitinophagia</taxon>
        <taxon>Chitinophagales</taxon>
        <taxon>Chitinophagaceae</taxon>
        <taxon>Polluticaenibacter</taxon>
    </lineage>
</organism>
<name>A0ABT4UKZ4_9BACT</name>
<evidence type="ECO:0000313" key="1">
    <source>
        <dbReference type="EMBL" id="MDA3615516.1"/>
    </source>
</evidence>
<sequence length="195" mass="22514">MKMQDYRYRINEGFEMDILKGMAQYEIVVPVNSGLLEALNADMGYLVNKYGKLQPVVKPYITLISFEASEHLEPIISRWMQRICSLLQGIKIEINNYGITPNGEMHYRIQDASAFEQFYKSFEVINSYLQESGSPSAVFNRQPKLMIAEQVQSMPAMLEFSAKEIHETMDVKGFWLIRKNIGKADEKRNVFSLIP</sequence>
<gene>
    <name evidence="1" type="ORF">O3P16_11915</name>
</gene>
<proteinExistence type="predicted"/>
<dbReference type="Proteomes" id="UP001210231">
    <property type="component" value="Unassembled WGS sequence"/>
</dbReference>
<dbReference type="EMBL" id="JAQGEF010000013">
    <property type="protein sequence ID" value="MDA3615516.1"/>
    <property type="molecule type" value="Genomic_DNA"/>
</dbReference>
<accession>A0ABT4UKZ4</accession>
<keyword evidence="2" id="KW-1185">Reference proteome</keyword>
<comment type="caution">
    <text evidence="1">The sequence shown here is derived from an EMBL/GenBank/DDBJ whole genome shotgun (WGS) entry which is preliminary data.</text>
</comment>
<dbReference type="RefSeq" id="WP_407031843.1">
    <property type="nucleotide sequence ID" value="NZ_JAQGEF010000013.1"/>
</dbReference>
<protein>
    <recommendedName>
        <fullName evidence="3">2'-5' RNA ligase family protein</fullName>
    </recommendedName>
</protein>
<evidence type="ECO:0008006" key="3">
    <source>
        <dbReference type="Google" id="ProtNLM"/>
    </source>
</evidence>